<dbReference type="SUPFAM" id="SSF50249">
    <property type="entry name" value="Nucleic acid-binding proteins"/>
    <property type="match status" value="1"/>
</dbReference>
<dbReference type="Gene3D" id="2.40.50.140">
    <property type="entry name" value="Nucleic acid-binding proteins"/>
    <property type="match status" value="1"/>
</dbReference>
<name>A0A067JY20_JATCU</name>
<dbReference type="Pfam" id="PF00436">
    <property type="entry name" value="SSB"/>
    <property type="match status" value="1"/>
</dbReference>
<proteinExistence type="predicted"/>
<gene>
    <name evidence="3" type="ORF">JCGZ_19727</name>
</gene>
<dbReference type="Proteomes" id="UP000027138">
    <property type="component" value="Unassembled WGS sequence"/>
</dbReference>
<accession>A0A067JY20</accession>
<organism evidence="3 4">
    <name type="scientific">Jatropha curcas</name>
    <name type="common">Barbados nut</name>
    <dbReference type="NCBI Taxonomy" id="180498"/>
    <lineage>
        <taxon>Eukaryota</taxon>
        <taxon>Viridiplantae</taxon>
        <taxon>Streptophyta</taxon>
        <taxon>Embryophyta</taxon>
        <taxon>Tracheophyta</taxon>
        <taxon>Spermatophyta</taxon>
        <taxon>Magnoliopsida</taxon>
        <taxon>eudicotyledons</taxon>
        <taxon>Gunneridae</taxon>
        <taxon>Pentapetalae</taxon>
        <taxon>rosids</taxon>
        <taxon>fabids</taxon>
        <taxon>Malpighiales</taxon>
        <taxon>Euphorbiaceae</taxon>
        <taxon>Crotonoideae</taxon>
        <taxon>Jatropheae</taxon>
        <taxon>Jatropha</taxon>
    </lineage>
</organism>
<dbReference type="GO" id="GO:0003697">
    <property type="term" value="F:single-stranded DNA binding"/>
    <property type="evidence" value="ECO:0007669"/>
    <property type="project" value="InterPro"/>
</dbReference>
<dbReference type="PANTHER" id="PTHR10302:SF23">
    <property type="entry name" value="PROTEIN OSB4, CHLOROPLASTIC"/>
    <property type="match status" value="1"/>
</dbReference>
<evidence type="ECO:0000313" key="3">
    <source>
        <dbReference type="EMBL" id="KDP27688.1"/>
    </source>
</evidence>
<evidence type="ECO:0000256" key="1">
    <source>
        <dbReference type="ARBA" id="ARBA00023125"/>
    </source>
</evidence>
<dbReference type="PANTHER" id="PTHR10302">
    <property type="entry name" value="SINGLE-STRANDED DNA-BINDING PROTEIN"/>
    <property type="match status" value="1"/>
</dbReference>
<dbReference type="InterPro" id="IPR011344">
    <property type="entry name" value="ssDNA-bd"/>
</dbReference>
<dbReference type="EMBL" id="KK914808">
    <property type="protein sequence ID" value="KDP27688.1"/>
    <property type="molecule type" value="Genomic_DNA"/>
</dbReference>
<dbReference type="AlphaFoldDB" id="A0A067JY20"/>
<dbReference type="KEGG" id="jcu:105643752"/>
<keyword evidence="4" id="KW-1185">Reference proteome</keyword>
<dbReference type="OrthoDB" id="669963at2759"/>
<dbReference type="GO" id="GO:0042645">
    <property type="term" value="C:mitochondrial nucleoid"/>
    <property type="evidence" value="ECO:0007669"/>
    <property type="project" value="TreeGrafter"/>
</dbReference>
<protein>
    <submittedName>
        <fullName evidence="3">Uncharacterized protein</fullName>
    </submittedName>
</protein>
<dbReference type="GO" id="GO:0006264">
    <property type="term" value="P:mitochondrial DNA replication"/>
    <property type="evidence" value="ECO:0007669"/>
    <property type="project" value="TreeGrafter"/>
</dbReference>
<evidence type="ECO:0000313" key="4">
    <source>
        <dbReference type="Proteomes" id="UP000027138"/>
    </source>
</evidence>
<sequence>MNSLCRAIAQSRRTGSYPLRFLLQSSFSFSSSYSSTTTITRATPSEISIPKSPSLPSSSDWPKPREIPFQAKVANSISLIGYVTEPVEFLTSPDGNHWATTVFSQQSSPSRTPLWIPIIFEGDLAHVAASHIKKNDHIYIAGQLSTTPPIDVIQGQTPLLIMVRDINFVQVSSEITKSHGCWQQEGFSPKQNAEQQKEKTLKDYDSVKKYGDFGFDSWKDLLDNPKQWWDYRNSKLSGLTNPKHPDFKRKDGSMSLWLNRAPAWILSELEKMEFDVQVPRSKQVKKHKGDESWKNLVENTNKWWDNRLNKRNVKAPDFKHKETGEALWLNDAPTWVLPELPPIKSEQNVAAGRRDTLLS</sequence>
<reference evidence="3 4" key="1">
    <citation type="journal article" date="2014" name="PLoS ONE">
        <title>Global Analysis of Gene Expression Profiles in Physic Nut (Jatropha curcas L.) Seedlings Exposed to Salt Stress.</title>
        <authorList>
            <person name="Zhang L."/>
            <person name="Zhang C."/>
            <person name="Wu P."/>
            <person name="Chen Y."/>
            <person name="Li M."/>
            <person name="Jiang H."/>
            <person name="Wu G."/>
        </authorList>
    </citation>
    <scope>NUCLEOTIDE SEQUENCE [LARGE SCALE GENOMIC DNA]</scope>
    <source>
        <strain evidence="4">cv. GZQX0401</strain>
        <tissue evidence="3">Young leaves</tissue>
    </source>
</reference>
<keyword evidence="1 2" id="KW-0238">DNA-binding</keyword>
<dbReference type="PROSITE" id="PS50935">
    <property type="entry name" value="SSB"/>
    <property type="match status" value="1"/>
</dbReference>
<dbReference type="InterPro" id="IPR000424">
    <property type="entry name" value="Primosome_PriB/ssb"/>
</dbReference>
<evidence type="ECO:0000256" key="2">
    <source>
        <dbReference type="PROSITE-ProRule" id="PRU00252"/>
    </source>
</evidence>
<dbReference type="InterPro" id="IPR012340">
    <property type="entry name" value="NA-bd_OB-fold"/>
</dbReference>
<dbReference type="STRING" id="180498.A0A067JY20"/>